<dbReference type="HOGENOM" id="CLU_089310_0_0_11"/>
<feature type="domain" description="Oxidoreductase molybdopterin-binding" evidence="1">
    <location>
        <begin position="104"/>
        <end position="237"/>
    </location>
</feature>
<dbReference type="InterPro" id="IPR000572">
    <property type="entry name" value="OxRdtase_Mopterin-bd_dom"/>
</dbReference>
<evidence type="ECO:0000313" key="3">
    <source>
        <dbReference type="Proteomes" id="UP000006001"/>
    </source>
</evidence>
<dbReference type="eggNOG" id="COG2041">
    <property type="taxonomic scope" value="Bacteria"/>
</dbReference>
<comment type="caution">
    <text evidence="2">The sequence shown here is derived from an EMBL/GenBank/DDBJ whole genome shotgun (WGS) entry which is preliminary data.</text>
</comment>
<name>D0WHM7_SLAES</name>
<proteinExistence type="predicted"/>
<evidence type="ECO:0000313" key="2">
    <source>
        <dbReference type="EMBL" id="EEZ60970.1"/>
    </source>
</evidence>
<dbReference type="Pfam" id="PF00174">
    <property type="entry name" value="Oxidored_molyb"/>
    <property type="match status" value="1"/>
</dbReference>
<organism evidence="2 3">
    <name type="scientific">Slackia exigua (strain ATCC 700122 / DSM 15923 / CIP 105133 / JCM 11022 / KCTC 5966 / S-7)</name>
    <dbReference type="NCBI Taxonomy" id="649764"/>
    <lineage>
        <taxon>Bacteria</taxon>
        <taxon>Bacillati</taxon>
        <taxon>Actinomycetota</taxon>
        <taxon>Coriobacteriia</taxon>
        <taxon>Eggerthellales</taxon>
        <taxon>Eggerthellaceae</taxon>
        <taxon>Slackia</taxon>
    </lineage>
</organism>
<sequence length="264" mass="27686">MSKTIKTVMAVATTGAFIASGTLTSAALADQHIDAVGSDSGIAQDDASARTGFTRVNRAVEGTFSYNQDVTFSNAELRKAVFEGSDHLCGSADQEELSAQEIKDIRVQGDVEHAFTANIADYEKKAPAKRVMGCTCAGNPNDGRASANAEVEGFLLKSLIADAKPSADANTITLYSADGYKVALPLSYVTQRYSIIVTGINGEAVSSAVGSGNQLWLGSVSARYFARDIVRIDITAESEVPEIPQSPADVNQPNVGVLSAEVAQ</sequence>
<dbReference type="GeneID" id="85007845"/>
<dbReference type="AlphaFoldDB" id="D0WHM7"/>
<dbReference type="STRING" id="649764.HMPREF0762_01345"/>
<dbReference type="RefSeq" id="WP_006362597.1">
    <property type="nucleotide sequence ID" value="NZ_GG700630.1"/>
</dbReference>
<reference evidence="2" key="1">
    <citation type="submission" date="2009-10" db="EMBL/GenBank/DDBJ databases">
        <authorList>
            <person name="Weinstock G."/>
            <person name="Sodergren E."/>
            <person name="Clifton S."/>
            <person name="Fulton L."/>
            <person name="Fulton B."/>
            <person name="Courtney L."/>
            <person name="Fronick C."/>
            <person name="Harrison M."/>
            <person name="Strong C."/>
            <person name="Farmer C."/>
            <person name="Delahaunty K."/>
            <person name="Markovic C."/>
            <person name="Hall O."/>
            <person name="Minx P."/>
            <person name="Tomlinson C."/>
            <person name="Mitreva M."/>
            <person name="Nelson J."/>
            <person name="Hou S."/>
            <person name="Wollam A."/>
            <person name="Pepin K.H."/>
            <person name="Johnson M."/>
            <person name="Bhonagiri V."/>
            <person name="Nash W.E."/>
            <person name="Warren W."/>
            <person name="Chinwalla A."/>
            <person name="Mardis E.R."/>
            <person name="Wilson R.K."/>
        </authorList>
    </citation>
    <scope>NUCLEOTIDE SEQUENCE [LARGE SCALE GENOMIC DNA]</scope>
    <source>
        <strain evidence="2">ATCC 700122</strain>
    </source>
</reference>
<dbReference type="Gene3D" id="3.90.420.10">
    <property type="entry name" value="Oxidoreductase, molybdopterin-binding domain"/>
    <property type="match status" value="1"/>
</dbReference>
<protein>
    <submittedName>
        <fullName evidence="2">Oxidoreductase molybdopterin binding domain protein</fullName>
    </submittedName>
</protein>
<accession>D0WHM7</accession>
<gene>
    <name evidence="2" type="ORF">HMPREF0762_01345</name>
</gene>
<dbReference type="InterPro" id="IPR036374">
    <property type="entry name" value="OxRdtase_Mopterin-bd_sf"/>
</dbReference>
<dbReference type="EMBL" id="ACUX02000008">
    <property type="protein sequence ID" value="EEZ60970.1"/>
    <property type="molecule type" value="Genomic_DNA"/>
</dbReference>
<dbReference type="Proteomes" id="UP000006001">
    <property type="component" value="Unassembled WGS sequence"/>
</dbReference>
<dbReference type="OrthoDB" id="3172489at2"/>
<evidence type="ECO:0000259" key="1">
    <source>
        <dbReference type="Pfam" id="PF00174"/>
    </source>
</evidence>
<dbReference type="SUPFAM" id="SSF56524">
    <property type="entry name" value="Oxidoreductase molybdopterin-binding domain"/>
    <property type="match status" value="1"/>
</dbReference>
<keyword evidence="3" id="KW-1185">Reference proteome</keyword>